<dbReference type="EMBL" id="CP011502">
    <property type="protein sequence ID" value="ALX05554.1"/>
    <property type="molecule type" value="Genomic_DNA"/>
</dbReference>
<protein>
    <submittedName>
        <fullName evidence="1">Uncharacterized protein</fullName>
    </submittedName>
</protein>
<name>A0A0U4DBP1_9ACTN</name>
<evidence type="ECO:0000313" key="1">
    <source>
        <dbReference type="EMBL" id="ALX05554.1"/>
    </source>
</evidence>
<dbReference type="RefSeq" id="WP_067859477.1">
    <property type="nucleotide sequence ID" value="NZ_CP011502.1"/>
</dbReference>
<keyword evidence="2" id="KW-1185">Reference proteome</keyword>
<dbReference type="STRING" id="2041.AERYTH_13025"/>
<proteinExistence type="predicted"/>
<dbReference type="KEGG" id="aer:AERYTH_13025"/>
<gene>
    <name evidence="1" type="ORF">AERYTH_13025</name>
</gene>
<organism evidence="1 2">
    <name type="scientific">Aeromicrobium erythreum</name>
    <dbReference type="NCBI Taxonomy" id="2041"/>
    <lineage>
        <taxon>Bacteria</taxon>
        <taxon>Bacillati</taxon>
        <taxon>Actinomycetota</taxon>
        <taxon>Actinomycetes</taxon>
        <taxon>Propionibacteriales</taxon>
        <taxon>Nocardioidaceae</taxon>
        <taxon>Aeromicrobium</taxon>
    </lineage>
</organism>
<dbReference type="OrthoDB" id="7190385at2"/>
<dbReference type="PATRIC" id="fig|2041.4.peg.2717"/>
<dbReference type="AlphaFoldDB" id="A0A0U4DBP1"/>
<reference evidence="1 2" key="1">
    <citation type="journal article" date="1991" name="Int. J. Syst. Bacteriol.">
        <title>Description of the erythromycin-producing bacterium Arthrobacter sp. strain NRRL B-3381 as Aeromicrobium erythreum gen. nov., sp. nov.</title>
        <authorList>
            <person name="Miller E.S."/>
            <person name="Woese C.R."/>
            <person name="Brenner S."/>
        </authorList>
    </citation>
    <scope>NUCLEOTIDE SEQUENCE [LARGE SCALE GENOMIC DNA]</scope>
    <source>
        <strain evidence="1 2">AR18</strain>
    </source>
</reference>
<dbReference type="Proteomes" id="UP000067689">
    <property type="component" value="Chromosome"/>
</dbReference>
<evidence type="ECO:0000313" key="2">
    <source>
        <dbReference type="Proteomes" id="UP000067689"/>
    </source>
</evidence>
<accession>A0A0U4DBP1</accession>
<sequence length="186" mass="20402">MKPQKVRRRLEQAVSSGRVMNLARDELGQDDRGFILSLSDHWVALQVLADGVFVDGVVLLRVQDISAVRDAHSAYVARALERLEQSSASFAIPTGADARDLVVLAAELHPFSAFALADDGDEALMIGRLVKAGRRRARHRFIDVDGTWADADDRWRYDEIVIIHVGGRYIDALAGFGDPGLADLAP</sequence>